<comment type="subcellular location">
    <subcellularLocation>
        <location evidence="1">Cytoplasm</location>
        <location evidence="1">Cytoskeleton</location>
        <location evidence="1">Microtubule organizing center</location>
        <location evidence="1">Centrosome</location>
    </subcellularLocation>
</comment>
<keyword evidence="7" id="KW-1185">Reference proteome</keyword>
<keyword evidence="3" id="KW-0206">Cytoskeleton</keyword>
<organism evidence="6 7">
    <name type="scientific">Laticauda laticaudata</name>
    <name type="common">Blue-ringed sea krait</name>
    <name type="synonym">Blue-lipped sea krait</name>
    <dbReference type="NCBI Taxonomy" id="8630"/>
    <lineage>
        <taxon>Eukaryota</taxon>
        <taxon>Metazoa</taxon>
        <taxon>Chordata</taxon>
        <taxon>Craniata</taxon>
        <taxon>Vertebrata</taxon>
        <taxon>Euteleostomi</taxon>
        <taxon>Lepidosauria</taxon>
        <taxon>Squamata</taxon>
        <taxon>Bifurcata</taxon>
        <taxon>Unidentata</taxon>
        <taxon>Episquamata</taxon>
        <taxon>Toxicofera</taxon>
        <taxon>Serpentes</taxon>
        <taxon>Colubroidea</taxon>
        <taxon>Elapidae</taxon>
        <taxon>Laticaudinae</taxon>
        <taxon>Laticauda</taxon>
    </lineage>
</organism>
<protein>
    <recommendedName>
        <fullName evidence="5">Cilia-and flagella-associated protein 96</fullName>
    </recommendedName>
</protein>
<accession>A0A8C5RAR4</accession>
<dbReference type="GO" id="GO:0005881">
    <property type="term" value="C:cytoplasmic microtubule"/>
    <property type="evidence" value="ECO:0007669"/>
    <property type="project" value="TreeGrafter"/>
</dbReference>
<reference evidence="6" key="1">
    <citation type="submission" date="2025-08" db="UniProtKB">
        <authorList>
            <consortium name="Ensembl"/>
        </authorList>
    </citation>
    <scope>IDENTIFICATION</scope>
</reference>
<dbReference type="PANTHER" id="PTHR31144:SF1">
    <property type="entry name" value="UPF0602 PROTEIN C4ORF47"/>
    <property type="match status" value="1"/>
</dbReference>
<comment type="similarity">
    <text evidence="4">Belongs to the CFAP96 family.</text>
</comment>
<dbReference type="Proteomes" id="UP000694406">
    <property type="component" value="Unplaced"/>
</dbReference>
<dbReference type="AlphaFoldDB" id="A0A8C5RAR4"/>
<evidence type="ECO:0000256" key="4">
    <source>
        <dbReference type="ARBA" id="ARBA00035656"/>
    </source>
</evidence>
<evidence type="ECO:0000313" key="7">
    <source>
        <dbReference type="Proteomes" id="UP000694406"/>
    </source>
</evidence>
<dbReference type="GeneTree" id="ENSGT00390000010980"/>
<proteinExistence type="inferred from homology"/>
<dbReference type="GO" id="GO:0005813">
    <property type="term" value="C:centrosome"/>
    <property type="evidence" value="ECO:0007669"/>
    <property type="project" value="UniProtKB-SubCell"/>
</dbReference>
<name>A0A8C5RAR4_LATLA</name>
<reference evidence="6" key="2">
    <citation type="submission" date="2025-09" db="UniProtKB">
        <authorList>
            <consortium name="Ensembl"/>
        </authorList>
    </citation>
    <scope>IDENTIFICATION</scope>
</reference>
<evidence type="ECO:0000256" key="1">
    <source>
        <dbReference type="ARBA" id="ARBA00004300"/>
    </source>
</evidence>
<sequence>QIREGGGTMKVRITLGWKVNSPPVWRWLMRKRRNSCFQCLEDKIAYVQPEKNLYASPGKKGTGYGYPNLTIDKPYTHSVELSDIGRINFKKISEEHRYLMKGGPFKLNLYPREYFSTNPYHDEGPVPPPKRQLEKIPIPHPFKASSPTKKPGGMKTGTFDPFSTHSTDPYVFHPSPGTKSRPVRSIMALNIEKKKHILASLGFKTSRVQNLRSLGKPGFKC</sequence>
<evidence type="ECO:0000256" key="5">
    <source>
        <dbReference type="ARBA" id="ARBA00035693"/>
    </source>
</evidence>
<evidence type="ECO:0000256" key="3">
    <source>
        <dbReference type="ARBA" id="ARBA00023212"/>
    </source>
</evidence>
<evidence type="ECO:0000313" key="6">
    <source>
        <dbReference type="Ensembl" id="ENSLLTP00000000612.1"/>
    </source>
</evidence>
<keyword evidence="2" id="KW-0963">Cytoplasm</keyword>
<dbReference type="Ensembl" id="ENSLLTT00000000633.1">
    <property type="protein sequence ID" value="ENSLLTP00000000612.1"/>
    <property type="gene ID" value="ENSLLTG00000000484.1"/>
</dbReference>
<dbReference type="Pfam" id="PF15239">
    <property type="entry name" value="CFAP96-like"/>
    <property type="match status" value="1"/>
</dbReference>
<evidence type="ECO:0000256" key="2">
    <source>
        <dbReference type="ARBA" id="ARBA00022490"/>
    </source>
</evidence>
<dbReference type="PANTHER" id="PTHR31144">
    <property type="entry name" value="UPF0602 PROTEIN C4ORF47"/>
    <property type="match status" value="1"/>
</dbReference>
<dbReference type="InterPro" id="IPR029358">
    <property type="entry name" value="CFAP96"/>
</dbReference>